<dbReference type="RefSeq" id="WP_180139160.1">
    <property type="nucleotide sequence ID" value="NZ_CAADHO010000003.1"/>
</dbReference>
<protein>
    <submittedName>
        <fullName evidence="4">Solute-binding protein family 3/n-terminal domain of mltf</fullName>
    </submittedName>
</protein>
<keyword evidence="5" id="KW-1185">Reference proteome</keyword>
<dbReference type="Gene3D" id="3.40.190.10">
    <property type="entry name" value="Periplasmic binding protein-like II"/>
    <property type="match status" value="2"/>
</dbReference>
<gene>
    <name evidence="4" type="ORF">MSL71_18300</name>
</gene>
<feature type="signal peptide" evidence="2">
    <location>
        <begin position="1"/>
        <end position="23"/>
    </location>
</feature>
<dbReference type="Proteomes" id="UP000507962">
    <property type="component" value="Unassembled WGS sequence"/>
</dbReference>
<feature type="chain" id="PRO_5020647788" evidence="2">
    <location>
        <begin position="24"/>
        <end position="271"/>
    </location>
</feature>
<proteinExistence type="predicted"/>
<keyword evidence="1 2" id="KW-0732">Signal</keyword>
<reference evidence="4 5" key="1">
    <citation type="submission" date="2019-03" db="EMBL/GenBank/DDBJ databases">
        <authorList>
            <person name="Nijsse B."/>
        </authorList>
    </citation>
    <scope>NUCLEOTIDE SEQUENCE [LARGE SCALE GENOMIC DNA]</scope>
    <source>
        <strain evidence="4">Desulfoluna butyratoxydans MSL71</strain>
    </source>
</reference>
<dbReference type="SUPFAM" id="SSF53850">
    <property type="entry name" value="Periplasmic binding protein-like II"/>
    <property type="match status" value="1"/>
</dbReference>
<dbReference type="PANTHER" id="PTHR35936">
    <property type="entry name" value="MEMBRANE-BOUND LYTIC MUREIN TRANSGLYCOSYLASE F"/>
    <property type="match status" value="1"/>
</dbReference>
<feature type="domain" description="Solute-binding protein family 3/N-terminal" evidence="3">
    <location>
        <begin position="28"/>
        <end position="265"/>
    </location>
</feature>
<evidence type="ECO:0000313" key="4">
    <source>
        <dbReference type="EMBL" id="VFQ44186.1"/>
    </source>
</evidence>
<accession>A0A4U8YK41</accession>
<evidence type="ECO:0000256" key="2">
    <source>
        <dbReference type="SAM" id="SignalP"/>
    </source>
</evidence>
<dbReference type="Pfam" id="PF00497">
    <property type="entry name" value="SBP_bac_3"/>
    <property type="match status" value="1"/>
</dbReference>
<evidence type="ECO:0000256" key="1">
    <source>
        <dbReference type="ARBA" id="ARBA00022729"/>
    </source>
</evidence>
<dbReference type="InterPro" id="IPR001638">
    <property type="entry name" value="Solute-binding_3/MltF_N"/>
</dbReference>
<organism evidence="4 5">
    <name type="scientific">Desulfoluna butyratoxydans</name>
    <dbReference type="NCBI Taxonomy" id="231438"/>
    <lineage>
        <taxon>Bacteria</taxon>
        <taxon>Pseudomonadati</taxon>
        <taxon>Thermodesulfobacteriota</taxon>
        <taxon>Desulfobacteria</taxon>
        <taxon>Desulfobacterales</taxon>
        <taxon>Desulfolunaceae</taxon>
        <taxon>Desulfoluna</taxon>
    </lineage>
</organism>
<dbReference type="PANTHER" id="PTHR35936:SF25">
    <property type="entry name" value="ABC TRANSPORTER SUBSTRATE-BINDING PROTEIN"/>
    <property type="match status" value="1"/>
</dbReference>
<evidence type="ECO:0000259" key="3">
    <source>
        <dbReference type="Pfam" id="PF00497"/>
    </source>
</evidence>
<dbReference type="AlphaFoldDB" id="A0A4U8YK41"/>
<sequence>MKKGLWLAALLITCLTTWQTGIAATDVVVYCDDNYPPYSYAVEGQARGIYPAILEQAFQRMEGYRVTILPIPWKRGLHDIENGKVFAICPPYFRPRARPYMWPYSTPILQEKVVLLCRDEILQSAPRHTWPEDFRGLTIGSNDGFLLGGEAFYREVEKNNIRIDEARSNRINLLKLGIKRTDCYINDRLAILWELNKLKKEGLYDEGGTHALLSEALVVSTEWGHLGFTSRDFGRFHFKKDFIIKFNAVITDMQNKGEIRRIMTQVMTAPE</sequence>
<name>A0A4U8YK41_9BACT</name>
<evidence type="ECO:0000313" key="5">
    <source>
        <dbReference type="Proteomes" id="UP000507962"/>
    </source>
</evidence>
<dbReference type="EMBL" id="CAADHO010000003">
    <property type="protein sequence ID" value="VFQ44186.1"/>
    <property type="molecule type" value="Genomic_DNA"/>
</dbReference>